<proteinExistence type="predicted"/>
<evidence type="ECO:0000313" key="1">
    <source>
        <dbReference type="EMBL" id="JAD21684.1"/>
    </source>
</evidence>
<reference evidence="1" key="1">
    <citation type="submission" date="2014-09" db="EMBL/GenBank/DDBJ databases">
        <authorList>
            <person name="Magalhaes I.L.F."/>
            <person name="Oliveira U."/>
            <person name="Santos F.R."/>
            <person name="Vidigal T.H.D.A."/>
            <person name="Brescovit A.D."/>
            <person name="Santos A.J."/>
        </authorList>
    </citation>
    <scope>NUCLEOTIDE SEQUENCE</scope>
    <source>
        <tissue evidence="1">Shoot tissue taken approximately 20 cm above the soil surface</tissue>
    </source>
</reference>
<accession>A0A0A8Y6K3</accession>
<organism evidence="1">
    <name type="scientific">Arundo donax</name>
    <name type="common">Giant reed</name>
    <name type="synonym">Donax arundinaceus</name>
    <dbReference type="NCBI Taxonomy" id="35708"/>
    <lineage>
        <taxon>Eukaryota</taxon>
        <taxon>Viridiplantae</taxon>
        <taxon>Streptophyta</taxon>
        <taxon>Embryophyta</taxon>
        <taxon>Tracheophyta</taxon>
        <taxon>Spermatophyta</taxon>
        <taxon>Magnoliopsida</taxon>
        <taxon>Liliopsida</taxon>
        <taxon>Poales</taxon>
        <taxon>Poaceae</taxon>
        <taxon>PACMAD clade</taxon>
        <taxon>Arundinoideae</taxon>
        <taxon>Arundineae</taxon>
        <taxon>Arundo</taxon>
    </lineage>
</organism>
<dbReference type="EMBL" id="GBRH01276211">
    <property type="protein sequence ID" value="JAD21684.1"/>
    <property type="molecule type" value="Transcribed_RNA"/>
</dbReference>
<protein>
    <submittedName>
        <fullName evidence="1">Uncharacterized protein</fullName>
    </submittedName>
</protein>
<name>A0A0A8Y6K3_ARUDO</name>
<sequence>MLPRFWAEALASATYLLNRRSSSAI</sequence>
<dbReference type="AlphaFoldDB" id="A0A0A8Y6K3"/>
<reference evidence="1" key="2">
    <citation type="journal article" date="2015" name="Data Brief">
        <title>Shoot transcriptome of the giant reed, Arundo donax.</title>
        <authorList>
            <person name="Barrero R.A."/>
            <person name="Guerrero F.D."/>
            <person name="Moolhuijzen P."/>
            <person name="Goolsby J.A."/>
            <person name="Tidwell J."/>
            <person name="Bellgard S.E."/>
            <person name="Bellgard M.I."/>
        </authorList>
    </citation>
    <scope>NUCLEOTIDE SEQUENCE</scope>
    <source>
        <tissue evidence="1">Shoot tissue taken approximately 20 cm above the soil surface</tissue>
    </source>
</reference>